<dbReference type="GO" id="GO:0009086">
    <property type="term" value="P:methionine biosynthetic process"/>
    <property type="evidence" value="ECO:0007669"/>
    <property type="project" value="InterPro"/>
</dbReference>
<evidence type="ECO:0000313" key="10">
    <source>
        <dbReference type="Proteomes" id="UP001430953"/>
    </source>
</evidence>
<dbReference type="GO" id="GO:0033528">
    <property type="term" value="P:S-methylmethionine cycle"/>
    <property type="evidence" value="ECO:0007669"/>
    <property type="project" value="TreeGrafter"/>
</dbReference>
<evidence type="ECO:0000256" key="1">
    <source>
        <dbReference type="ARBA" id="ARBA00022603"/>
    </source>
</evidence>
<comment type="caution">
    <text evidence="9">The sequence shown here is derived from an EMBL/GenBank/DDBJ whole genome shotgun (WGS) entry which is preliminary data.</text>
</comment>
<comment type="cofactor">
    <cofactor evidence="6">
        <name>Zn(2+)</name>
        <dbReference type="ChEBI" id="CHEBI:29105"/>
    </cofactor>
    <text evidence="6">Binds 1 zinc ion per subunit.</text>
</comment>
<evidence type="ECO:0000256" key="3">
    <source>
        <dbReference type="ARBA" id="ARBA00022723"/>
    </source>
</evidence>
<accession>A0AAW2FII3</accession>
<reference evidence="9 10" key="1">
    <citation type="submission" date="2023-03" db="EMBL/GenBank/DDBJ databases">
        <title>High recombination rates correlate with genetic variation in Cardiocondyla obscurior ants.</title>
        <authorList>
            <person name="Errbii M."/>
        </authorList>
    </citation>
    <scope>NUCLEOTIDE SEQUENCE [LARGE SCALE GENOMIC DNA]</scope>
    <source>
        <strain evidence="9">Alpha-2009</strain>
        <tissue evidence="9">Whole body</tissue>
    </source>
</reference>
<protein>
    <recommendedName>
        <fullName evidence="8">Hcy-binding domain-containing protein</fullName>
    </recommendedName>
</protein>
<evidence type="ECO:0000256" key="6">
    <source>
        <dbReference type="PIRSR" id="PIRSR037505-2"/>
    </source>
</evidence>
<dbReference type="PANTHER" id="PTHR46015:SF1">
    <property type="entry name" value="HOMOCYSTEINE S-METHYLTRANSFERASE-LIKE ISOFORM 1"/>
    <property type="match status" value="1"/>
</dbReference>
<dbReference type="GO" id="GO:0008270">
    <property type="term" value="F:zinc ion binding"/>
    <property type="evidence" value="ECO:0007669"/>
    <property type="project" value="InterPro"/>
</dbReference>
<dbReference type="GO" id="GO:0032259">
    <property type="term" value="P:methylation"/>
    <property type="evidence" value="ECO:0007669"/>
    <property type="project" value="UniProtKB-KW"/>
</dbReference>
<keyword evidence="4 6" id="KW-0862">Zinc</keyword>
<dbReference type="SUPFAM" id="SSF82282">
    <property type="entry name" value="Homocysteine S-methyltransferase"/>
    <property type="match status" value="1"/>
</dbReference>
<dbReference type="PIRSF" id="PIRSF037505">
    <property type="entry name" value="Betaine_HMT"/>
    <property type="match status" value="1"/>
</dbReference>
<evidence type="ECO:0000256" key="2">
    <source>
        <dbReference type="ARBA" id="ARBA00022679"/>
    </source>
</evidence>
<dbReference type="AlphaFoldDB" id="A0AAW2FII3"/>
<sequence length="329" mass="36918">MKRRNLTSVIKVLDGGFSTQLSTHVNDKIDGDPLWTARFLTTEPKAIFATHLDFLRAGADIIETNTYQATIDGFVKYLNTTKEESLEVIRKAVDYAKDAVNVYGKEIENDESAKNRKPLIAGSCGPYGACLHDGSEYSGSYCDHISREFLIDWHRPRVRALLEEGVDLLAIETIPCVREAEALIDLLKEFPNARAWLSFSCRDDGKSLADGSSFQEIAVRCYKNALPGQIIAIGVNCIAPQFVTALLRDINRDKSDNLIPLIVYPNSGEKYTVTEGWKKEGEVINLHEFIGEWLDLGVRYIGGCCRTYATDIKQIRLKVDQWQTQTCVN</sequence>
<evidence type="ECO:0000256" key="5">
    <source>
        <dbReference type="ARBA" id="ARBA00034478"/>
    </source>
</evidence>
<proteinExistence type="predicted"/>
<dbReference type="InterPro" id="IPR051486">
    <property type="entry name" value="Hcy_S-methyltransferase"/>
</dbReference>
<dbReference type="NCBIfam" id="NF007020">
    <property type="entry name" value="PRK09485.1"/>
    <property type="match status" value="1"/>
</dbReference>
<gene>
    <name evidence="9" type="ORF">PUN28_012701</name>
</gene>
<dbReference type="Gene3D" id="3.20.20.330">
    <property type="entry name" value="Homocysteine-binding-like domain"/>
    <property type="match status" value="1"/>
</dbReference>
<dbReference type="InterPro" id="IPR036589">
    <property type="entry name" value="HCY_dom_sf"/>
</dbReference>
<feature type="binding site" evidence="6 7">
    <location>
        <position position="305"/>
    </location>
    <ligand>
        <name>Zn(2+)</name>
        <dbReference type="ChEBI" id="CHEBI:29105"/>
    </ligand>
</feature>
<dbReference type="InterPro" id="IPR017226">
    <property type="entry name" value="BHMT-like"/>
</dbReference>
<dbReference type="GO" id="GO:0008898">
    <property type="term" value="F:S-adenosylmethionine-homocysteine S-methyltransferase activity"/>
    <property type="evidence" value="ECO:0007669"/>
    <property type="project" value="TreeGrafter"/>
</dbReference>
<evidence type="ECO:0000256" key="4">
    <source>
        <dbReference type="ARBA" id="ARBA00022833"/>
    </source>
</evidence>
<comment type="pathway">
    <text evidence="5">Amino-acid biosynthesis; L-methionine biosynthesis via de novo pathway.</text>
</comment>
<keyword evidence="10" id="KW-1185">Reference proteome</keyword>
<dbReference type="PROSITE" id="PS50970">
    <property type="entry name" value="HCY"/>
    <property type="match status" value="1"/>
</dbReference>
<dbReference type="Proteomes" id="UP001430953">
    <property type="component" value="Unassembled WGS sequence"/>
</dbReference>
<evidence type="ECO:0000313" key="9">
    <source>
        <dbReference type="EMBL" id="KAL0113757.1"/>
    </source>
</evidence>
<dbReference type="PANTHER" id="PTHR46015">
    <property type="entry name" value="ZGC:172121"/>
    <property type="match status" value="1"/>
</dbReference>
<dbReference type="InterPro" id="IPR003726">
    <property type="entry name" value="HCY_dom"/>
</dbReference>
<evidence type="ECO:0000256" key="7">
    <source>
        <dbReference type="PROSITE-ProRule" id="PRU00333"/>
    </source>
</evidence>
<evidence type="ECO:0000259" key="8">
    <source>
        <dbReference type="PROSITE" id="PS50970"/>
    </source>
</evidence>
<feature type="binding site" evidence="6 7">
    <location>
        <position position="237"/>
    </location>
    <ligand>
        <name>Zn(2+)</name>
        <dbReference type="ChEBI" id="CHEBI:29105"/>
    </ligand>
</feature>
<dbReference type="FunFam" id="3.20.20.330:FF:000002">
    <property type="entry name" value="Homocysteine S-methyltransferase"/>
    <property type="match status" value="1"/>
</dbReference>
<keyword evidence="2 7" id="KW-0808">Transferase</keyword>
<keyword evidence="1 7" id="KW-0489">Methyltransferase</keyword>
<feature type="domain" description="Hcy-binding" evidence="8">
    <location>
        <begin position="1"/>
        <end position="319"/>
    </location>
</feature>
<feature type="binding site" evidence="6 7">
    <location>
        <position position="304"/>
    </location>
    <ligand>
        <name>Zn(2+)</name>
        <dbReference type="ChEBI" id="CHEBI:29105"/>
    </ligand>
</feature>
<dbReference type="EMBL" id="JADYXP020000012">
    <property type="protein sequence ID" value="KAL0113757.1"/>
    <property type="molecule type" value="Genomic_DNA"/>
</dbReference>
<organism evidence="9 10">
    <name type="scientific">Cardiocondyla obscurior</name>
    <dbReference type="NCBI Taxonomy" id="286306"/>
    <lineage>
        <taxon>Eukaryota</taxon>
        <taxon>Metazoa</taxon>
        <taxon>Ecdysozoa</taxon>
        <taxon>Arthropoda</taxon>
        <taxon>Hexapoda</taxon>
        <taxon>Insecta</taxon>
        <taxon>Pterygota</taxon>
        <taxon>Neoptera</taxon>
        <taxon>Endopterygota</taxon>
        <taxon>Hymenoptera</taxon>
        <taxon>Apocrita</taxon>
        <taxon>Aculeata</taxon>
        <taxon>Formicoidea</taxon>
        <taxon>Formicidae</taxon>
        <taxon>Myrmicinae</taxon>
        <taxon>Cardiocondyla</taxon>
    </lineage>
</organism>
<dbReference type="Pfam" id="PF02574">
    <property type="entry name" value="S-methyl_trans"/>
    <property type="match status" value="1"/>
</dbReference>
<name>A0AAW2FII3_9HYME</name>
<keyword evidence="3 6" id="KW-0479">Metal-binding</keyword>